<evidence type="ECO:0000256" key="1">
    <source>
        <dbReference type="ARBA" id="ARBA00000553"/>
    </source>
</evidence>
<dbReference type="PANTHER" id="PTHR30616">
    <property type="entry name" value="UNCHARACTERIZED PROTEIN YFIH"/>
    <property type="match status" value="1"/>
</dbReference>
<gene>
    <name evidence="11" type="ORF">FSW04_17255</name>
</gene>
<dbReference type="InterPro" id="IPR011324">
    <property type="entry name" value="Cytotoxic_necrot_fac-like_cat"/>
</dbReference>
<keyword evidence="5" id="KW-0479">Metal-binding</keyword>
<comment type="catalytic activity">
    <reaction evidence="8">
        <text>adenosine + H2O + H(+) = inosine + NH4(+)</text>
        <dbReference type="Rhea" id="RHEA:24408"/>
        <dbReference type="ChEBI" id="CHEBI:15377"/>
        <dbReference type="ChEBI" id="CHEBI:15378"/>
        <dbReference type="ChEBI" id="CHEBI:16335"/>
        <dbReference type="ChEBI" id="CHEBI:17596"/>
        <dbReference type="ChEBI" id="CHEBI:28938"/>
        <dbReference type="EC" id="3.5.4.4"/>
    </reaction>
    <physiologicalReaction direction="left-to-right" evidence="8">
        <dbReference type="Rhea" id="RHEA:24409"/>
    </physiologicalReaction>
</comment>
<dbReference type="CDD" id="cd16833">
    <property type="entry name" value="YfiH"/>
    <property type="match status" value="1"/>
</dbReference>
<evidence type="ECO:0000256" key="5">
    <source>
        <dbReference type="ARBA" id="ARBA00022723"/>
    </source>
</evidence>
<evidence type="ECO:0000313" key="12">
    <source>
        <dbReference type="Proteomes" id="UP000321805"/>
    </source>
</evidence>
<keyword evidence="4" id="KW-0808">Transferase</keyword>
<evidence type="ECO:0000256" key="3">
    <source>
        <dbReference type="ARBA" id="ARBA00007353"/>
    </source>
</evidence>
<keyword evidence="12" id="KW-1185">Reference proteome</keyword>
<dbReference type="GO" id="GO:0017061">
    <property type="term" value="F:S-methyl-5-thioadenosine phosphorylase activity"/>
    <property type="evidence" value="ECO:0007669"/>
    <property type="project" value="UniProtKB-EC"/>
</dbReference>
<organism evidence="11 12">
    <name type="scientific">Baekduia soli</name>
    <dbReference type="NCBI Taxonomy" id="496014"/>
    <lineage>
        <taxon>Bacteria</taxon>
        <taxon>Bacillati</taxon>
        <taxon>Actinomycetota</taxon>
        <taxon>Thermoleophilia</taxon>
        <taxon>Solirubrobacterales</taxon>
        <taxon>Baekduiaceae</taxon>
        <taxon>Baekduia</taxon>
    </lineage>
</organism>
<accession>A0A5B8UC65</accession>
<evidence type="ECO:0000256" key="10">
    <source>
        <dbReference type="ARBA" id="ARBA00049893"/>
    </source>
</evidence>
<comment type="catalytic activity">
    <reaction evidence="1">
        <text>inosine + phosphate = alpha-D-ribose 1-phosphate + hypoxanthine</text>
        <dbReference type="Rhea" id="RHEA:27646"/>
        <dbReference type="ChEBI" id="CHEBI:17368"/>
        <dbReference type="ChEBI" id="CHEBI:17596"/>
        <dbReference type="ChEBI" id="CHEBI:43474"/>
        <dbReference type="ChEBI" id="CHEBI:57720"/>
        <dbReference type="EC" id="2.4.2.1"/>
    </reaction>
    <physiologicalReaction direction="left-to-right" evidence="1">
        <dbReference type="Rhea" id="RHEA:27647"/>
    </physiologicalReaction>
</comment>
<keyword evidence="6" id="KW-0378">Hydrolase</keyword>
<dbReference type="SUPFAM" id="SSF64438">
    <property type="entry name" value="CNF1/YfiH-like putative cysteine hydrolases"/>
    <property type="match status" value="1"/>
</dbReference>
<dbReference type="InterPro" id="IPR038371">
    <property type="entry name" value="Cu_polyphenol_OxRdtase_sf"/>
</dbReference>
<dbReference type="Gene3D" id="3.60.140.10">
    <property type="entry name" value="CNF1/YfiH-like putative cysteine hydrolases"/>
    <property type="match status" value="1"/>
</dbReference>
<evidence type="ECO:0000313" key="11">
    <source>
        <dbReference type="EMBL" id="QEC50809.1"/>
    </source>
</evidence>
<dbReference type="Proteomes" id="UP000321805">
    <property type="component" value="Chromosome"/>
</dbReference>
<protein>
    <submittedName>
        <fullName evidence="11">Laccase domain-containing protein</fullName>
    </submittedName>
</protein>
<dbReference type="AlphaFoldDB" id="A0A5B8UC65"/>
<name>A0A5B8UC65_9ACTN</name>
<evidence type="ECO:0000256" key="9">
    <source>
        <dbReference type="ARBA" id="ARBA00048968"/>
    </source>
</evidence>
<evidence type="ECO:0000256" key="4">
    <source>
        <dbReference type="ARBA" id="ARBA00022679"/>
    </source>
</evidence>
<sequence length="230" mass="23636">MLPDAIDLELPGARVRFTARAGGVSEGPYRSLNLGRFTDDDPAAVAENRRRAVQGAPAAWARQVHGTRVLRADGPVGAGGAPDADGVATAVRRLAALVLTADCLPVALAAPEAVAMVHAGWRGLAGGVLEEGVRALRELGATAAIQAAIGPGAGACCYAVGEDVAAVFPAWAVRDGRLDLKAVAAERLRSCGVAEVTDVRRCTMCEPALFFSHRVSGPVTGRQAGIILRS</sequence>
<comment type="catalytic activity">
    <reaction evidence="9">
        <text>adenosine + phosphate = alpha-D-ribose 1-phosphate + adenine</text>
        <dbReference type="Rhea" id="RHEA:27642"/>
        <dbReference type="ChEBI" id="CHEBI:16335"/>
        <dbReference type="ChEBI" id="CHEBI:16708"/>
        <dbReference type="ChEBI" id="CHEBI:43474"/>
        <dbReference type="ChEBI" id="CHEBI:57720"/>
        <dbReference type="EC" id="2.4.2.1"/>
    </reaction>
    <physiologicalReaction direction="left-to-right" evidence="9">
        <dbReference type="Rhea" id="RHEA:27643"/>
    </physiologicalReaction>
</comment>
<evidence type="ECO:0000256" key="7">
    <source>
        <dbReference type="ARBA" id="ARBA00022833"/>
    </source>
</evidence>
<dbReference type="InterPro" id="IPR003730">
    <property type="entry name" value="Cu_polyphenol_OxRdtase"/>
</dbReference>
<dbReference type="GO" id="GO:0005507">
    <property type="term" value="F:copper ion binding"/>
    <property type="evidence" value="ECO:0007669"/>
    <property type="project" value="TreeGrafter"/>
</dbReference>
<comment type="similarity">
    <text evidence="3">Belongs to the purine nucleoside phosphorylase YfiH/LACC1 family.</text>
</comment>
<comment type="catalytic activity">
    <reaction evidence="10">
        <text>S-methyl-5'-thioadenosine + phosphate = 5-(methylsulfanyl)-alpha-D-ribose 1-phosphate + adenine</text>
        <dbReference type="Rhea" id="RHEA:11852"/>
        <dbReference type="ChEBI" id="CHEBI:16708"/>
        <dbReference type="ChEBI" id="CHEBI:17509"/>
        <dbReference type="ChEBI" id="CHEBI:43474"/>
        <dbReference type="ChEBI" id="CHEBI:58533"/>
        <dbReference type="EC" id="2.4.2.28"/>
    </reaction>
    <physiologicalReaction direction="left-to-right" evidence="10">
        <dbReference type="Rhea" id="RHEA:11853"/>
    </physiologicalReaction>
</comment>
<dbReference type="OrthoDB" id="4279at2"/>
<proteinExistence type="inferred from homology"/>
<reference evidence="11 12" key="1">
    <citation type="journal article" date="2018" name="J. Microbiol.">
        <title>Baekduia soli gen. nov., sp. nov., a novel bacterium isolated from the soil of Baekdu Mountain and proposal of a novel family name, Baekduiaceae fam. nov.</title>
        <authorList>
            <person name="An D.S."/>
            <person name="Siddiqi M.Z."/>
            <person name="Kim K.H."/>
            <person name="Yu H.S."/>
            <person name="Im W.T."/>
        </authorList>
    </citation>
    <scope>NUCLEOTIDE SEQUENCE [LARGE SCALE GENOMIC DNA]</scope>
    <source>
        <strain evidence="11 12">BR7-21</strain>
    </source>
</reference>
<comment type="function">
    <text evidence="2">Purine nucleoside enzyme that catalyzes the phosphorolysis of adenosine and inosine nucleosides, yielding D-ribose 1-phosphate and the respective free bases, adenine and hypoxanthine. Also catalyzes the phosphorolysis of S-methyl-5'-thioadenosine into adenine and S-methyl-5-thio-alpha-D-ribose 1-phosphate. Also has adenosine deaminase activity.</text>
</comment>
<evidence type="ECO:0000256" key="6">
    <source>
        <dbReference type="ARBA" id="ARBA00022801"/>
    </source>
</evidence>
<evidence type="ECO:0000256" key="2">
    <source>
        <dbReference type="ARBA" id="ARBA00003215"/>
    </source>
</evidence>
<dbReference type="GO" id="GO:0016787">
    <property type="term" value="F:hydrolase activity"/>
    <property type="evidence" value="ECO:0007669"/>
    <property type="project" value="UniProtKB-KW"/>
</dbReference>
<dbReference type="Pfam" id="PF02578">
    <property type="entry name" value="Cu-oxidase_4"/>
    <property type="match status" value="1"/>
</dbReference>
<evidence type="ECO:0000256" key="8">
    <source>
        <dbReference type="ARBA" id="ARBA00047989"/>
    </source>
</evidence>
<dbReference type="KEGG" id="bsol:FSW04_17255"/>
<dbReference type="EMBL" id="CP042430">
    <property type="protein sequence ID" value="QEC50809.1"/>
    <property type="molecule type" value="Genomic_DNA"/>
</dbReference>
<dbReference type="PANTHER" id="PTHR30616:SF2">
    <property type="entry name" value="PURINE NUCLEOSIDE PHOSPHORYLASE LACC1"/>
    <property type="match status" value="1"/>
</dbReference>
<keyword evidence="7" id="KW-0862">Zinc</keyword>